<feature type="coiled-coil region" evidence="1">
    <location>
        <begin position="89"/>
        <end position="116"/>
    </location>
</feature>
<dbReference type="Pfam" id="PF11101">
    <property type="entry name" value="DUF2884"/>
    <property type="match status" value="1"/>
</dbReference>
<comment type="caution">
    <text evidence="3">The sequence shown here is derived from an EMBL/GenBank/DDBJ whole genome shotgun (WGS) entry which is preliminary data.</text>
</comment>
<evidence type="ECO:0000313" key="4">
    <source>
        <dbReference type="Proteomes" id="UP001209922"/>
    </source>
</evidence>
<reference evidence="3 4" key="1">
    <citation type="submission" date="2022-10" db="EMBL/GenBank/DDBJ databases">
        <title>Xanthomonas sp. H13-6.</title>
        <authorList>
            <person name="Liu X."/>
            <person name="Deng Z."/>
            <person name="Jiang Y."/>
            <person name="Yu T."/>
            <person name="Ai J."/>
        </authorList>
    </citation>
    <scope>NUCLEOTIDE SEQUENCE [LARGE SCALE GENOMIC DNA]</scope>
    <source>
        <strain evidence="3 4">H13-6</strain>
    </source>
</reference>
<dbReference type="Proteomes" id="UP001209922">
    <property type="component" value="Unassembled WGS sequence"/>
</dbReference>
<keyword evidence="1" id="KW-0175">Coiled coil</keyword>
<keyword evidence="4" id="KW-1185">Reference proteome</keyword>
<name>A0ABT3K0J1_9XANT</name>
<evidence type="ECO:0000313" key="3">
    <source>
        <dbReference type="EMBL" id="MCW4474248.1"/>
    </source>
</evidence>
<proteinExistence type="predicted"/>
<dbReference type="InterPro" id="IPR021307">
    <property type="entry name" value="DUF2884"/>
</dbReference>
<gene>
    <name evidence="3" type="ORF">OK345_17315</name>
</gene>
<organism evidence="3 4">
    <name type="scientific">Xanthomonas chitinilytica</name>
    <dbReference type="NCBI Taxonomy" id="2989819"/>
    <lineage>
        <taxon>Bacteria</taxon>
        <taxon>Pseudomonadati</taxon>
        <taxon>Pseudomonadota</taxon>
        <taxon>Gammaproteobacteria</taxon>
        <taxon>Lysobacterales</taxon>
        <taxon>Lysobacteraceae</taxon>
        <taxon>Xanthomonas</taxon>
    </lineage>
</organism>
<protein>
    <submittedName>
        <fullName evidence="3">YggN family protein</fullName>
    </submittedName>
</protein>
<sequence>MTGIANESVGITFDALDAVYAGLTGRANSRKVRNLRKEAERFVATTIGRGRWEQALFDEGFEQRVEKAADSLAGSMARSVLWTVFTGGAGRLEKRADKLDAELEQRLERRAQALEQHALSLCSQAVVLERLQSALEFRYDGQPLRMMWTDNQSPGPTAKEAAPDNFVALPAH</sequence>
<evidence type="ECO:0000256" key="2">
    <source>
        <dbReference type="SAM" id="MobiDB-lite"/>
    </source>
</evidence>
<feature type="region of interest" description="Disordered" evidence="2">
    <location>
        <begin position="150"/>
        <end position="172"/>
    </location>
</feature>
<evidence type="ECO:0000256" key="1">
    <source>
        <dbReference type="SAM" id="Coils"/>
    </source>
</evidence>
<accession>A0ABT3K0J1</accession>
<dbReference type="EMBL" id="JAPCHY010000022">
    <property type="protein sequence ID" value="MCW4474248.1"/>
    <property type="molecule type" value="Genomic_DNA"/>
</dbReference>
<dbReference type="RefSeq" id="WP_265129252.1">
    <property type="nucleotide sequence ID" value="NZ_JAPCHY010000022.1"/>
</dbReference>